<evidence type="ECO:0000313" key="1">
    <source>
        <dbReference type="EMBL" id="KAK1425531.1"/>
    </source>
</evidence>
<dbReference type="Proteomes" id="UP001229421">
    <property type="component" value="Unassembled WGS sequence"/>
</dbReference>
<name>A0AAD8KQR9_TARER</name>
<organism evidence="1 2">
    <name type="scientific">Tagetes erecta</name>
    <name type="common">African marigold</name>
    <dbReference type="NCBI Taxonomy" id="13708"/>
    <lineage>
        <taxon>Eukaryota</taxon>
        <taxon>Viridiplantae</taxon>
        <taxon>Streptophyta</taxon>
        <taxon>Embryophyta</taxon>
        <taxon>Tracheophyta</taxon>
        <taxon>Spermatophyta</taxon>
        <taxon>Magnoliopsida</taxon>
        <taxon>eudicotyledons</taxon>
        <taxon>Gunneridae</taxon>
        <taxon>Pentapetalae</taxon>
        <taxon>asterids</taxon>
        <taxon>campanulids</taxon>
        <taxon>Asterales</taxon>
        <taxon>Asteraceae</taxon>
        <taxon>Asteroideae</taxon>
        <taxon>Heliantheae alliance</taxon>
        <taxon>Tageteae</taxon>
        <taxon>Tagetes</taxon>
    </lineage>
</organism>
<keyword evidence="2" id="KW-1185">Reference proteome</keyword>
<comment type="caution">
    <text evidence="1">The sequence shown here is derived from an EMBL/GenBank/DDBJ whole genome shotgun (WGS) entry which is preliminary data.</text>
</comment>
<accession>A0AAD8KQR9</accession>
<proteinExistence type="predicted"/>
<sequence>MRVGVRIVRVVGFTITHSHHPNITHSISHHHLTPVPVPPSFQLTTASPLTTTSCCLFTPSLFCRAKPPSTYLQHTAVSLISGTATTPPISRLFDVQFMNKLSSSNQEKLNCCCLPALRVHCIQY</sequence>
<gene>
    <name evidence="1" type="ORF">QVD17_20884</name>
</gene>
<dbReference type="AlphaFoldDB" id="A0AAD8KQR9"/>
<reference evidence="1" key="1">
    <citation type="journal article" date="2023" name="bioRxiv">
        <title>Improved chromosome-level genome assembly for marigold (Tagetes erecta).</title>
        <authorList>
            <person name="Jiang F."/>
            <person name="Yuan L."/>
            <person name="Wang S."/>
            <person name="Wang H."/>
            <person name="Xu D."/>
            <person name="Wang A."/>
            <person name="Fan W."/>
        </authorList>
    </citation>
    <scope>NUCLEOTIDE SEQUENCE</scope>
    <source>
        <strain evidence="1">WSJ</strain>
        <tissue evidence="1">Leaf</tissue>
    </source>
</reference>
<protein>
    <submittedName>
        <fullName evidence="1">Uncharacterized protein</fullName>
    </submittedName>
</protein>
<dbReference type="EMBL" id="JAUHHV010000005">
    <property type="protein sequence ID" value="KAK1425531.1"/>
    <property type="molecule type" value="Genomic_DNA"/>
</dbReference>
<evidence type="ECO:0000313" key="2">
    <source>
        <dbReference type="Proteomes" id="UP001229421"/>
    </source>
</evidence>